<accession>A0A640KB47</accession>
<dbReference type="VEuPathDB" id="TriTrypDB:LtaPh_0810000"/>
<proteinExistence type="inferred from homology"/>
<dbReference type="GO" id="GO:0016403">
    <property type="term" value="F:dimethylargininase activity"/>
    <property type="evidence" value="ECO:0007669"/>
    <property type="project" value="TreeGrafter"/>
</dbReference>
<dbReference type="OrthoDB" id="26679at2759"/>
<dbReference type="PANTHER" id="PTHR12737">
    <property type="entry name" value="DIMETHYLARGININE DIMETHYLAMINOHYDROLASE"/>
    <property type="match status" value="1"/>
</dbReference>
<sequence length="320" mass="35186">MFTTWPAAMSLPAEPPGIPTHYVVCGHDVLPVAYAFARACLCRLQIKRPFKPACSRACGCAVFCCDVCAVGDAPCTSFSPSRGVCATRLLPVSPRIRLRTPPFPVSLSFALRVSPGCLPPSSIASSPLLSPLCLTDIHAHMNACTYYDLRYPRSLTLPSPLAPPTLRPVTMTKLTVVCRAVSSALGKQTCELTCIERQTISLEAVQRQHESYVQVFKEMIKDGYEIDLIELPELKDLPDSMFVEDVSMMYNTCAVLTRPGAPLRRPEVDSIVDTVTALRQGTTAFMSREPSTAVMCCMLRTRSTYLWASRRARTTQGTNR</sequence>
<name>A0A640KB47_LEITA</name>
<evidence type="ECO:0000256" key="2">
    <source>
        <dbReference type="ARBA" id="ARBA00022801"/>
    </source>
</evidence>
<dbReference type="PANTHER" id="PTHR12737:SF9">
    <property type="entry name" value="DIMETHYLARGININASE"/>
    <property type="match status" value="1"/>
</dbReference>
<keyword evidence="4" id="KW-1185">Reference proteome</keyword>
<dbReference type="GO" id="GO:0045429">
    <property type="term" value="P:positive regulation of nitric oxide biosynthetic process"/>
    <property type="evidence" value="ECO:0007669"/>
    <property type="project" value="TreeGrafter"/>
</dbReference>
<evidence type="ECO:0000313" key="3">
    <source>
        <dbReference type="EMBL" id="GET86234.1"/>
    </source>
</evidence>
<dbReference type="Proteomes" id="UP000419144">
    <property type="component" value="Unassembled WGS sequence"/>
</dbReference>
<comment type="similarity">
    <text evidence="1">Belongs to the DDAH family.</text>
</comment>
<dbReference type="InterPro" id="IPR033199">
    <property type="entry name" value="DDAH-like"/>
</dbReference>
<dbReference type="GO" id="GO:0006525">
    <property type="term" value="P:arginine metabolic process"/>
    <property type="evidence" value="ECO:0007669"/>
    <property type="project" value="TreeGrafter"/>
</dbReference>
<dbReference type="AlphaFoldDB" id="A0A640KB47"/>
<reference evidence="3" key="1">
    <citation type="submission" date="2019-11" db="EMBL/GenBank/DDBJ databases">
        <title>Leishmania tarentolae CDS.</title>
        <authorList>
            <person name="Goto Y."/>
            <person name="Yamagishi J."/>
        </authorList>
    </citation>
    <scope>NUCLEOTIDE SEQUENCE [LARGE SCALE GENOMIC DNA]</scope>
    <source>
        <strain evidence="3">Parrot Tar II</strain>
    </source>
</reference>
<organism evidence="3 4">
    <name type="scientific">Leishmania tarentolae</name>
    <name type="common">Sauroleishmania tarentolae</name>
    <dbReference type="NCBI Taxonomy" id="5689"/>
    <lineage>
        <taxon>Eukaryota</taxon>
        <taxon>Discoba</taxon>
        <taxon>Euglenozoa</taxon>
        <taxon>Kinetoplastea</taxon>
        <taxon>Metakinetoplastina</taxon>
        <taxon>Trypanosomatida</taxon>
        <taxon>Trypanosomatidae</taxon>
        <taxon>Leishmaniinae</taxon>
        <taxon>Leishmania</taxon>
        <taxon>lizard Leishmania</taxon>
    </lineage>
</organism>
<dbReference type="Gene3D" id="3.75.10.10">
    <property type="entry name" value="L-arginine/glycine Amidinotransferase, Chain A"/>
    <property type="match status" value="1"/>
</dbReference>
<dbReference type="EMBL" id="BLBS01000009">
    <property type="protein sequence ID" value="GET86234.1"/>
    <property type="molecule type" value="Genomic_DNA"/>
</dbReference>
<evidence type="ECO:0000313" key="4">
    <source>
        <dbReference type="Proteomes" id="UP000419144"/>
    </source>
</evidence>
<keyword evidence="2" id="KW-0378">Hydrolase</keyword>
<evidence type="ECO:0000256" key="1">
    <source>
        <dbReference type="ARBA" id="ARBA00008532"/>
    </source>
</evidence>
<dbReference type="SUPFAM" id="SSF55909">
    <property type="entry name" value="Pentein"/>
    <property type="match status" value="1"/>
</dbReference>
<dbReference type="GO" id="GO:0016597">
    <property type="term" value="F:amino acid binding"/>
    <property type="evidence" value="ECO:0007669"/>
    <property type="project" value="TreeGrafter"/>
</dbReference>
<comment type="caution">
    <text evidence="3">The sequence shown here is derived from an EMBL/GenBank/DDBJ whole genome shotgun (WGS) entry which is preliminary data.</text>
</comment>
<protein>
    <submittedName>
        <fullName evidence="3">Unspecified product</fullName>
    </submittedName>
</protein>
<dbReference type="GO" id="GO:0000052">
    <property type="term" value="P:citrulline metabolic process"/>
    <property type="evidence" value="ECO:0007669"/>
    <property type="project" value="TreeGrafter"/>
</dbReference>
<gene>
    <name evidence="3" type="ORF">LtaPh_0810000</name>
</gene>